<feature type="compositionally biased region" description="Basic and acidic residues" evidence="11">
    <location>
        <begin position="356"/>
        <end position="370"/>
    </location>
</feature>
<dbReference type="InterPro" id="IPR001650">
    <property type="entry name" value="Helicase_C-like"/>
</dbReference>
<keyword evidence="4" id="KW-0547">Nucleotide-binding</keyword>
<dbReference type="PANTHER" id="PTHR18934">
    <property type="entry name" value="ATP-DEPENDENT RNA HELICASE"/>
    <property type="match status" value="1"/>
</dbReference>
<protein>
    <recommendedName>
        <fullName evidence="2">RNA helicase</fullName>
        <ecNumber evidence="2">3.6.4.13</ecNumber>
    </recommendedName>
</protein>
<evidence type="ECO:0000256" key="7">
    <source>
        <dbReference type="ARBA" id="ARBA00022840"/>
    </source>
</evidence>
<keyword evidence="8" id="KW-0508">mRNA splicing</keyword>
<feature type="region of interest" description="Disordered" evidence="11">
    <location>
        <begin position="356"/>
        <end position="380"/>
    </location>
</feature>
<dbReference type="SMART" id="SM00847">
    <property type="entry name" value="HA2"/>
    <property type="match status" value="1"/>
</dbReference>
<dbReference type="InterPro" id="IPR027417">
    <property type="entry name" value="P-loop_NTPase"/>
</dbReference>
<dbReference type="GO" id="GO:0071006">
    <property type="term" value="C:U2-type catalytic step 1 spliceosome"/>
    <property type="evidence" value="ECO:0007669"/>
    <property type="project" value="UniProtKB-ARBA"/>
</dbReference>
<sequence length="1147" mass="128518">MAPGSTPLDTWVSDNLLVLLGASDSTTVAFFQQLARSAPSHDALAATLTSNGLPDSSATRHFARDLFARVPRPTSRSRDALAADQRRKLEKEKSQLSGQRFSLVLDDDLASAAPSASSSSSARRAPADKGKARERDPHDRKRSTRKRDQGAANDDKWGSEDDEERDIKRRREHERAQREAASARRAGRSLSPEGGNVAAEDKAPEDEDEDPAARAERERLRDLAERDEFAARIRDKDKTRTKALVGERGGPIQTGRELDPQGGDEVAQMRELRGRARQAYLGKRELQQLDLLRLEVADFERDFRGVKLTKREQRELDHKKELLRLAEERLAIDDGGDHYQMPDDYFTEQGKIDSQRKKDLLTSRHTDVKPQRHHGGVPHKDGEFVTDLEQYEHEQTAKAQLTAGALDRDVVDQGAEYDYVFDDAVQIQFALDMEDRIEGTVDPKEAVLQAQIDEAERRAQSIDETRKSLPVFAWREQFLEAVAQYQVLVIEGETGSGKTTQLPQYLYEAGYCRDGMKIGCTQPRRVAAMSVAARVADEVGCRLGAEVGYSIRFEDCTSDKTKIKYMTDGMLLREFLTEPDLAGYSCMIIDEAHERTLSTDILLGLVKDIARFRPDFRLLIASATLNATKFSEYFDDAPVFRIPGRRYPVDILYTPQPEANYLHAAVTTVFQIHTTQPKGDILVFLTGQDEIEAAQESLEETARALGNKVAELVIAPIYANLPTEMQSKIFEPTPEGARKVVLATNIAETSITIDGVVYVIDPGFVKQNAYNPRNGMESLVVTPCSRAAAGQRAGRAGRVGPGKCFRLYTKHAFLHELEQDTVPEIQRTNLGTVVLMLKSLGINDLLGFDFLDPPPGDTLVRALDLLYALGAFNDRGELTKMGRRMAEFPMDPALSKSILASEKYNCTEEVLTIVSMLSESGSLFYRPKQKKLEADTARQNFIKPGGDHFMLLNVWEQWHDSGFSTSWTYEHFVQVKSLTRVRDIRDQLLQLCERVEIFVEPNPNASDIVPIQKAISAGCALSSSSLLRPEMRPRKLTGVRASRSYFLNTGRLNRSGDAYRTLKTNQTVHIHPSSSLFQHQPPPKLVLWFELVMTSREYARQVMEIKPEWLLEVAPHYFKPADLESIGNKKGQINAKAQGAAQLPRGS</sequence>
<reference evidence="14 15" key="1">
    <citation type="submission" date="2019-03" db="EMBL/GenBank/DDBJ databases">
        <title>Rhodosporidium diobovatum UCD-FST 08-225 genome sequencing, assembly, and annotation.</title>
        <authorList>
            <person name="Fakankun I.U."/>
            <person name="Fristensky B."/>
            <person name="Levin D.B."/>
        </authorList>
    </citation>
    <scope>NUCLEOTIDE SEQUENCE [LARGE SCALE GENOMIC DNA]</scope>
    <source>
        <strain evidence="14 15">UCD-FST 08-225</strain>
    </source>
</reference>
<dbReference type="FunFam" id="1.20.120.1080:FF:000001">
    <property type="entry name" value="Pre-mRNA-splicing factor ATP-dependent RNA helicase"/>
    <property type="match status" value="1"/>
</dbReference>
<feature type="compositionally biased region" description="Low complexity" evidence="11">
    <location>
        <begin position="111"/>
        <end position="124"/>
    </location>
</feature>
<dbReference type="AlphaFoldDB" id="A0A5C5FM02"/>
<evidence type="ECO:0000259" key="13">
    <source>
        <dbReference type="PROSITE" id="PS51194"/>
    </source>
</evidence>
<keyword evidence="7" id="KW-0067">ATP-binding</keyword>
<dbReference type="InterPro" id="IPR011709">
    <property type="entry name" value="DEAD-box_helicase_OB_fold"/>
</dbReference>
<evidence type="ECO:0000256" key="1">
    <source>
        <dbReference type="ARBA" id="ARBA00004123"/>
    </source>
</evidence>
<dbReference type="Proteomes" id="UP000311382">
    <property type="component" value="Unassembled WGS sequence"/>
</dbReference>
<dbReference type="Pfam" id="PF07717">
    <property type="entry name" value="OB_NTP_bind"/>
    <property type="match status" value="1"/>
</dbReference>
<dbReference type="GO" id="GO:0003723">
    <property type="term" value="F:RNA binding"/>
    <property type="evidence" value="ECO:0007669"/>
    <property type="project" value="TreeGrafter"/>
</dbReference>
<evidence type="ECO:0000256" key="3">
    <source>
        <dbReference type="ARBA" id="ARBA00022664"/>
    </source>
</evidence>
<keyword evidence="15" id="KW-1185">Reference proteome</keyword>
<dbReference type="Pfam" id="PF00271">
    <property type="entry name" value="Helicase_C"/>
    <property type="match status" value="1"/>
</dbReference>
<keyword evidence="5" id="KW-0378">Hydrolase</keyword>
<evidence type="ECO:0000256" key="10">
    <source>
        <dbReference type="ARBA" id="ARBA00047984"/>
    </source>
</evidence>
<evidence type="ECO:0000256" key="6">
    <source>
        <dbReference type="ARBA" id="ARBA00022806"/>
    </source>
</evidence>
<name>A0A5C5FM02_9BASI</name>
<dbReference type="OrthoDB" id="10253254at2759"/>
<dbReference type="InterPro" id="IPR002464">
    <property type="entry name" value="DNA/RNA_helicase_DEAH_CS"/>
</dbReference>
<dbReference type="Pfam" id="PF04408">
    <property type="entry name" value="WHD_HA2"/>
    <property type="match status" value="1"/>
</dbReference>
<dbReference type="Pfam" id="PF21010">
    <property type="entry name" value="HA2_C"/>
    <property type="match status" value="1"/>
</dbReference>
<dbReference type="Gene3D" id="1.20.120.1080">
    <property type="match status" value="1"/>
</dbReference>
<dbReference type="InterPro" id="IPR014001">
    <property type="entry name" value="Helicase_ATP-bd"/>
</dbReference>
<feature type="compositionally biased region" description="Basic and acidic residues" evidence="11">
    <location>
        <begin position="125"/>
        <end position="139"/>
    </location>
</feature>
<dbReference type="FunFam" id="3.40.50.300:FF:000007">
    <property type="entry name" value="Pre-mRNA-splicing factor ATP-dependent RNA helicase"/>
    <property type="match status" value="1"/>
</dbReference>
<dbReference type="GO" id="GO:0008380">
    <property type="term" value="P:RNA splicing"/>
    <property type="evidence" value="ECO:0007669"/>
    <property type="project" value="UniProtKB-KW"/>
</dbReference>
<feature type="compositionally biased region" description="Basic and acidic residues" evidence="11">
    <location>
        <begin position="211"/>
        <end position="221"/>
    </location>
</feature>
<dbReference type="InterPro" id="IPR048333">
    <property type="entry name" value="HA2_WH"/>
</dbReference>
<comment type="subcellular location">
    <subcellularLocation>
        <location evidence="1">Nucleus</location>
    </subcellularLocation>
</comment>
<dbReference type="PROSITE" id="PS51194">
    <property type="entry name" value="HELICASE_CTER"/>
    <property type="match status" value="1"/>
</dbReference>
<evidence type="ECO:0000256" key="2">
    <source>
        <dbReference type="ARBA" id="ARBA00012552"/>
    </source>
</evidence>
<evidence type="ECO:0000256" key="9">
    <source>
        <dbReference type="ARBA" id="ARBA00023242"/>
    </source>
</evidence>
<evidence type="ECO:0000259" key="12">
    <source>
        <dbReference type="PROSITE" id="PS51192"/>
    </source>
</evidence>
<accession>A0A5C5FM02</accession>
<dbReference type="GO" id="GO:0005524">
    <property type="term" value="F:ATP binding"/>
    <property type="evidence" value="ECO:0007669"/>
    <property type="project" value="UniProtKB-KW"/>
</dbReference>
<dbReference type="InterPro" id="IPR011545">
    <property type="entry name" value="DEAD/DEAH_box_helicase_dom"/>
</dbReference>
<evidence type="ECO:0000313" key="15">
    <source>
        <dbReference type="Proteomes" id="UP000311382"/>
    </source>
</evidence>
<dbReference type="InterPro" id="IPR007502">
    <property type="entry name" value="Helicase-assoc_dom"/>
</dbReference>
<gene>
    <name evidence="14" type="ORF">DMC30DRAFT_127575</name>
</gene>
<dbReference type="EC" id="3.6.4.13" evidence="2"/>
<dbReference type="FunFam" id="3.40.50.300:FF:000726">
    <property type="entry name" value="Pre-mRNA-splicing factor ATP-dependent RNA helicase"/>
    <property type="match status" value="1"/>
</dbReference>
<proteinExistence type="predicted"/>
<feature type="compositionally biased region" description="Basic and acidic residues" evidence="11">
    <location>
        <begin position="146"/>
        <end position="182"/>
    </location>
</feature>
<evidence type="ECO:0000256" key="8">
    <source>
        <dbReference type="ARBA" id="ARBA00023187"/>
    </source>
</evidence>
<evidence type="ECO:0000256" key="4">
    <source>
        <dbReference type="ARBA" id="ARBA00022741"/>
    </source>
</evidence>
<dbReference type="STRING" id="5288.A0A5C5FM02"/>
<dbReference type="SMART" id="SM00487">
    <property type="entry name" value="DEXDc"/>
    <property type="match status" value="1"/>
</dbReference>
<dbReference type="GO" id="GO:0006397">
    <property type="term" value="P:mRNA processing"/>
    <property type="evidence" value="ECO:0007669"/>
    <property type="project" value="UniProtKB-KW"/>
</dbReference>
<dbReference type="GO" id="GO:0003724">
    <property type="term" value="F:RNA helicase activity"/>
    <property type="evidence" value="ECO:0007669"/>
    <property type="project" value="UniProtKB-EC"/>
</dbReference>
<feature type="domain" description="Helicase C-terminal" evidence="13">
    <location>
        <begin position="668"/>
        <end position="841"/>
    </location>
</feature>
<evidence type="ECO:0000256" key="11">
    <source>
        <dbReference type="SAM" id="MobiDB-lite"/>
    </source>
</evidence>
<evidence type="ECO:0000256" key="5">
    <source>
        <dbReference type="ARBA" id="ARBA00022801"/>
    </source>
</evidence>
<dbReference type="CDD" id="cd18791">
    <property type="entry name" value="SF2_C_RHA"/>
    <property type="match status" value="1"/>
</dbReference>
<comment type="catalytic activity">
    <reaction evidence="10">
        <text>ATP + H2O = ADP + phosphate + H(+)</text>
        <dbReference type="Rhea" id="RHEA:13065"/>
        <dbReference type="ChEBI" id="CHEBI:15377"/>
        <dbReference type="ChEBI" id="CHEBI:15378"/>
        <dbReference type="ChEBI" id="CHEBI:30616"/>
        <dbReference type="ChEBI" id="CHEBI:43474"/>
        <dbReference type="ChEBI" id="CHEBI:456216"/>
        <dbReference type="EC" id="3.6.4.13"/>
    </reaction>
</comment>
<dbReference type="PROSITE" id="PS51192">
    <property type="entry name" value="HELICASE_ATP_BIND_1"/>
    <property type="match status" value="1"/>
</dbReference>
<dbReference type="SMART" id="SM00490">
    <property type="entry name" value="HELICc"/>
    <property type="match status" value="1"/>
</dbReference>
<evidence type="ECO:0000313" key="14">
    <source>
        <dbReference type="EMBL" id="TNY17309.1"/>
    </source>
</evidence>
<dbReference type="Pfam" id="PF00270">
    <property type="entry name" value="DEAD"/>
    <property type="match status" value="1"/>
</dbReference>
<organism evidence="14 15">
    <name type="scientific">Rhodotorula diobovata</name>
    <dbReference type="NCBI Taxonomy" id="5288"/>
    <lineage>
        <taxon>Eukaryota</taxon>
        <taxon>Fungi</taxon>
        <taxon>Dikarya</taxon>
        <taxon>Basidiomycota</taxon>
        <taxon>Pucciniomycotina</taxon>
        <taxon>Microbotryomycetes</taxon>
        <taxon>Sporidiobolales</taxon>
        <taxon>Sporidiobolaceae</taxon>
        <taxon>Rhodotorula</taxon>
    </lineage>
</organism>
<dbReference type="PANTHER" id="PTHR18934:SF83">
    <property type="entry name" value="PRE-MRNA-SPLICING FACTOR ATP-DEPENDENT RNA HELICASE DHX16"/>
    <property type="match status" value="1"/>
</dbReference>
<dbReference type="SUPFAM" id="SSF52540">
    <property type="entry name" value="P-loop containing nucleoside triphosphate hydrolases"/>
    <property type="match status" value="1"/>
</dbReference>
<dbReference type="EMBL" id="SOZI01000217">
    <property type="protein sequence ID" value="TNY17309.1"/>
    <property type="molecule type" value="Genomic_DNA"/>
</dbReference>
<feature type="region of interest" description="Disordered" evidence="11">
    <location>
        <begin position="111"/>
        <end position="221"/>
    </location>
</feature>
<keyword evidence="6" id="KW-0347">Helicase</keyword>
<comment type="caution">
    <text evidence="14">The sequence shown here is derived from an EMBL/GenBank/DDBJ whole genome shotgun (WGS) entry which is preliminary data.</text>
</comment>
<feature type="domain" description="Helicase ATP-binding" evidence="12">
    <location>
        <begin position="479"/>
        <end position="643"/>
    </location>
</feature>
<dbReference type="GO" id="GO:0016787">
    <property type="term" value="F:hydrolase activity"/>
    <property type="evidence" value="ECO:0007669"/>
    <property type="project" value="UniProtKB-KW"/>
</dbReference>
<dbReference type="Gene3D" id="3.40.50.300">
    <property type="entry name" value="P-loop containing nucleotide triphosphate hydrolases"/>
    <property type="match status" value="2"/>
</dbReference>
<keyword evidence="9" id="KW-0539">Nucleus</keyword>
<dbReference type="PROSITE" id="PS00690">
    <property type="entry name" value="DEAH_ATP_HELICASE"/>
    <property type="match status" value="1"/>
</dbReference>
<keyword evidence="3" id="KW-0507">mRNA processing</keyword>
<dbReference type="GO" id="GO:0071013">
    <property type="term" value="C:catalytic step 2 spliceosome"/>
    <property type="evidence" value="ECO:0007669"/>
    <property type="project" value="TreeGrafter"/>
</dbReference>